<accession>A0A101LW10</accession>
<organism evidence="1">
    <name type="scientific">Picea glauca</name>
    <name type="common">White spruce</name>
    <name type="synonym">Pinus glauca</name>
    <dbReference type="NCBI Taxonomy" id="3330"/>
    <lineage>
        <taxon>Eukaryota</taxon>
        <taxon>Viridiplantae</taxon>
        <taxon>Streptophyta</taxon>
        <taxon>Embryophyta</taxon>
        <taxon>Tracheophyta</taxon>
        <taxon>Spermatophyta</taxon>
        <taxon>Pinopsida</taxon>
        <taxon>Pinidae</taxon>
        <taxon>Conifers I</taxon>
        <taxon>Pinales</taxon>
        <taxon>Pinaceae</taxon>
        <taxon>Picea</taxon>
    </lineage>
</organism>
<gene>
    <name evidence="1" type="ORF">ABT39_MTgene1491</name>
</gene>
<dbReference type="AlphaFoldDB" id="A0A101LW10"/>
<dbReference type="EMBL" id="LKAM01000011">
    <property type="protein sequence ID" value="KUM46392.1"/>
    <property type="molecule type" value="Genomic_DNA"/>
</dbReference>
<comment type="caution">
    <text evidence="1">The sequence shown here is derived from an EMBL/GenBank/DDBJ whole genome shotgun (WGS) entry which is preliminary data.</text>
</comment>
<protein>
    <submittedName>
        <fullName evidence="1">Uncharacterized protein</fullName>
    </submittedName>
</protein>
<geneLocation type="mitochondrion" evidence="1"/>
<evidence type="ECO:0000313" key="1">
    <source>
        <dbReference type="EMBL" id="KUM46392.1"/>
    </source>
</evidence>
<reference evidence="1" key="1">
    <citation type="journal article" date="2015" name="Genome Biol. Evol.">
        <title>Organellar Genomes of White Spruce (Picea glauca): Assembly and Annotation.</title>
        <authorList>
            <person name="Jackman S.D."/>
            <person name="Warren R.L."/>
            <person name="Gibb E.A."/>
            <person name="Vandervalk B.P."/>
            <person name="Mohamadi H."/>
            <person name="Chu J."/>
            <person name="Raymond A."/>
            <person name="Pleasance S."/>
            <person name="Coope R."/>
            <person name="Wildung M.R."/>
            <person name="Ritland C.E."/>
            <person name="Bousquet J."/>
            <person name="Jones S.J."/>
            <person name="Bohlmann J."/>
            <person name="Birol I."/>
        </authorList>
    </citation>
    <scope>NUCLEOTIDE SEQUENCE [LARGE SCALE GENOMIC DNA]</scope>
    <source>
        <tissue evidence="1">Flushing bud</tissue>
    </source>
</reference>
<name>A0A101LW10_PICGL</name>
<keyword evidence="1" id="KW-0496">Mitochondrion</keyword>
<proteinExistence type="predicted"/>
<sequence>MICKQQHARVYPIRINERLNDVVDDTSQSVTGGEAQSISSKTLRLPPMFLE</sequence>